<keyword evidence="1" id="KW-1133">Transmembrane helix</keyword>
<reference evidence="2 3" key="1">
    <citation type="submission" date="2022-05" db="EMBL/GenBank/DDBJ databases">
        <title>Novel Pseudomonas spp. Isolated from a Rainbow Trout Aquaculture Facility.</title>
        <authorList>
            <person name="Testerman T."/>
            <person name="Graf J."/>
        </authorList>
    </citation>
    <scope>NUCLEOTIDE SEQUENCE [LARGE SCALE GENOMIC DNA]</scope>
    <source>
        <strain evidence="2 3">ID1025</strain>
    </source>
</reference>
<keyword evidence="1" id="KW-0812">Transmembrane</keyword>
<organism evidence="2 3">
    <name type="scientific">Pseudomonas rubra</name>
    <dbReference type="NCBI Taxonomy" id="2942627"/>
    <lineage>
        <taxon>Bacteria</taxon>
        <taxon>Pseudomonadati</taxon>
        <taxon>Pseudomonadota</taxon>
        <taxon>Gammaproteobacteria</taxon>
        <taxon>Pseudomonadales</taxon>
        <taxon>Pseudomonadaceae</taxon>
        <taxon>Pseudomonas</taxon>
    </lineage>
</organism>
<dbReference type="InterPro" id="IPR012337">
    <property type="entry name" value="RNaseH-like_sf"/>
</dbReference>
<dbReference type="RefSeq" id="WP_273894590.1">
    <property type="nucleotide sequence ID" value="NZ_JAMDGP010000075.1"/>
</dbReference>
<dbReference type="InterPro" id="IPR036397">
    <property type="entry name" value="RNaseH_sf"/>
</dbReference>
<dbReference type="SUPFAM" id="SSF53098">
    <property type="entry name" value="Ribonuclease H-like"/>
    <property type="match status" value="1"/>
</dbReference>
<evidence type="ECO:0000313" key="3">
    <source>
        <dbReference type="Proteomes" id="UP001148184"/>
    </source>
</evidence>
<keyword evidence="3" id="KW-1185">Reference proteome</keyword>
<dbReference type="Gene3D" id="3.30.420.10">
    <property type="entry name" value="Ribonuclease H-like superfamily/Ribonuclease H"/>
    <property type="match status" value="1"/>
</dbReference>
<gene>
    <name evidence="2" type="ORF">M5G17_19675</name>
</gene>
<feature type="transmembrane region" description="Helical" evidence="1">
    <location>
        <begin position="295"/>
        <end position="314"/>
    </location>
</feature>
<accession>A0ABT5PC62</accession>
<dbReference type="Proteomes" id="UP001148184">
    <property type="component" value="Unassembled WGS sequence"/>
</dbReference>
<evidence type="ECO:0000256" key="1">
    <source>
        <dbReference type="SAM" id="Phobius"/>
    </source>
</evidence>
<dbReference type="EMBL" id="JAMDGZ010000045">
    <property type="protein sequence ID" value="MDD1015899.1"/>
    <property type="molecule type" value="Genomic_DNA"/>
</dbReference>
<keyword evidence="1" id="KW-0472">Membrane</keyword>
<proteinExistence type="predicted"/>
<evidence type="ECO:0008006" key="4">
    <source>
        <dbReference type="Google" id="ProtNLM"/>
    </source>
</evidence>
<sequence length="326" mass="36356">MHDVEIRPNLNVVVMGEPAVVVKVVSVAQVEVKIFSSRKSMIVDVGDIKFLPSLISTDNLEGDYQVIDEDVPDEIKIKAGERYLAIQRYLNGEITINQAMSLTNTKKSAFYNLLNKFSEELGASSLYPGVPGREAGQILLSAEIEEVISNAIKKKYKGPAATYVKVWDEVSAQCTKQDLPVPSLSTVVTRIKGLGKREVHRLKYGTESAIQNYGAKPGKINLTHPLEWVQIDHTLVDCILVDEETRKPLFRPWVTLVIDVHTRVILGYYVAFHAPSTLSVACAITHAALPKKNTWRILGVITWCILFMVFQKYCTWITQGSSKVPS</sequence>
<name>A0ABT5PC62_9PSED</name>
<protein>
    <recommendedName>
        <fullName evidence="4">Integrase catalytic domain-containing protein</fullName>
    </recommendedName>
</protein>
<comment type="caution">
    <text evidence="2">The sequence shown here is derived from an EMBL/GenBank/DDBJ whole genome shotgun (WGS) entry which is preliminary data.</text>
</comment>
<evidence type="ECO:0000313" key="2">
    <source>
        <dbReference type="EMBL" id="MDD1015899.1"/>
    </source>
</evidence>
<feature type="transmembrane region" description="Helical" evidence="1">
    <location>
        <begin position="266"/>
        <end position="289"/>
    </location>
</feature>